<dbReference type="Pfam" id="PF05593">
    <property type="entry name" value="RHS_repeat"/>
    <property type="match status" value="4"/>
</dbReference>
<dbReference type="PANTHER" id="PTHR32305:SF15">
    <property type="entry name" value="PROTEIN RHSA-RELATED"/>
    <property type="match status" value="1"/>
</dbReference>
<dbReference type="InterPro" id="IPR050708">
    <property type="entry name" value="T6SS_VgrG/RHS"/>
</dbReference>
<dbReference type="PANTHER" id="PTHR32305">
    <property type="match status" value="1"/>
</dbReference>
<dbReference type="InterPro" id="IPR006530">
    <property type="entry name" value="YD"/>
</dbReference>
<proteinExistence type="predicted"/>
<keyword evidence="2" id="KW-1185">Reference proteome</keyword>
<protein>
    <submittedName>
        <fullName evidence="1">RHS repeat protein</fullName>
    </submittedName>
</protein>
<dbReference type="NCBIfam" id="TIGR01643">
    <property type="entry name" value="YD_repeat_2x"/>
    <property type="match status" value="6"/>
</dbReference>
<dbReference type="Proteomes" id="UP001620397">
    <property type="component" value="Unassembled WGS sequence"/>
</dbReference>
<accession>A0ABW8KIB7</accession>
<name>A0ABW8KIB7_9GAMM</name>
<evidence type="ECO:0000313" key="2">
    <source>
        <dbReference type="Proteomes" id="UP001620397"/>
    </source>
</evidence>
<organism evidence="1 2">
    <name type="scientific">Dyella agri</name>
    <dbReference type="NCBI Taxonomy" id="1926869"/>
    <lineage>
        <taxon>Bacteria</taxon>
        <taxon>Pseudomonadati</taxon>
        <taxon>Pseudomonadota</taxon>
        <taxon>Gammaproteobacteria</taxon>
        <taxon>Lysobacterales</taxon>
        <taxon>Rhodanobacteraceae</taxon>
        <taxon>Dyella</taxon>
    </lineage>
</organism>
<dbReference type="Gene3D" id="2.180.10.10">
    <property type="entry name" value="RHS repeat-associated core"/>
    <property type="match status" value="2"/>
</dbReference>
<dbReference type="Gene3D" id="3.90.930.1">
    <property type="match status" value="1"/>
</dbReference>
<dbReference type="InterPro" id="IPR031325">
    <property type="entry name" value="RHS_repeat"/>
</dbReference>
<reference evidence="1 2" key="1">
    <citation type="submission" date="2020-10" db="EMBL/GenBank/DDBJ databases">
        <title>Phylogeny of dyella-like bacteria.</title>
        <authorList>
            <person name="Fu J."/>
        </authorList>
    </citation>
    <scope>NUCLEOTIDE SEQUENCE [LARGE SCALE GENOMIC DNA]</scope>
    <source>
        <strain evidence="1 2">DKC-1</strain>
    </source>
</reference>
<comment type="caution">
    <text evidence="1">The sequence shown here is derived from an EMBL/GenBank/DDBJ whole genome shotgun (WGS) entry which is preliminary data.</text>
</comment>
<evidence type="ECO:0000313" key="1">
    <source>
        <dbReference type="EMBL" id="MFK2931884.1"/>
    </source>
</evidence>
<sequence length="623" mass="66001">MLGFSVVNGQNQITLFRPDGRQEFFTQINGQWTADPDSPDRLTETDNAQGSATSYTVFIAALRQFETYSANYGQLQSIVDVTGRGVGLSYSGSQTPTSVAPHTGLLLKVTDSQGRQLNFTYDSNGYLRQTILPDGQALTYSHDSNGNLTSVAYPDTTTRQYVYNESSLNGGTSQPYAMTGIVDEANVRYESTAFNSAGQAISVSAAGNAGTTQVTYNSDGTSTVKYPLGASITMGFAVVNGVVKAASINQPCGAQCGLYWTNRTFDAQGNPASSTDFNGNVTKTTYDANGLLDQQIDASGTPNQRTTNTTWNSTLRVPLTRTVLDANNTAVSSTQWVYNAAGQTQARCEIDPANSAASGYACSASGTVPAGVRRWTYTYCTAVDTTQCPLVGLLLTATGPRTDLTQTTSYSYYMSASAVSCGTPGAACHQPGDLYQVTDALGHVTTIASYDADGRTTRETDANGINTDLTYTPRGWLASRTVGGAQTSFSYTPYGAVSSVTDPDGITTSYGYDAAHRLTKITDAQGNYLQYTLDAAGNKTAEQVFDSSGTAHKSLSRTFNPLGQLTTVVDGLSHTVFNASAAGSYDANGNLVQSSDGLGIQRQSSYDALDRLVQTIDNYNGTN</sequence>
<dbReference type="EMBL" id="JADIKL010000008">
    <property type="protein sequence ID" value="MFK2931884.1"/>
    <property type="molecule type" value="Genomic_DNA"/>
</dbReference>
<gene>
    <name evidence="1" type="ORF">ISP14_13890</name>
</gene>